<feature type="transmembrane region" description="Helical" evidence="1">
    <location>
        <begin position="286"/>
        <end position="318"/>
    </location>
</feature>
<dbReference type="STRING" id="471855.Shel_14380"/>
<gene>
    <name evidence="2" type="ordered locus">Shel_14380</name>
</gene>
<keyword evidence="1" id="KW-1133">Transmembrane helix</keyword>
<feature type="transmembrane region" description="Helical" evidence="1">
    <location>
        <begin position="439"/>
        <end position="463"/>
    </location>
</feature>
<feature type="transmembrane region" description="Helical" evidence="1">
    <location>
        <begin position="113"/>
        <end position="134"/>
    </location>
</feature>
<feature type="transmembrane region" description="Helical" evidence="1">
    <location>
        <begin position="12"/>
        <end position="33"/>
    </location>
</feature>
<dbReference type="Proteomes" id="UP000002026">
    <property type="component" value="Chromosome"/>
</dbReference>
<feature type="transmembrane region" description="Helical" evidence="1">
    <location>
        <begin position="192"/>
        <end position="222"/>
    </location>
</feature>
<dbReference type="PANTHER" id="PTHR38454:SF1">
    <property type="entry name" value="INTEGRAL MEMBRANE PROTEIN"/>
    <property type="match status" value="1"/>
</dbReference>
<sequence length="933" mass="102626">MADIHRRPNRILYYGLLWCACLLGLALTSIVLMRHGLTHVWANDSVPQDINFFIYTGEWIRAFLAGLVTGEFTAPMFTYNLGYGTDVFWSVMGFWNDPFNLLSVIWPPQHAEIAYELLLYARIGLCATFFVWYAKSKGHGPWACFVGALVYAFSGYVIFQAIMHHASFVNVALVFPLVLLGADRLFEGKSPIMYILALAFSLYTTFYFTYMVALALIVYCIAKYVFEREQKSLSDLAKLVAQFIGYALLGLCIAGVSVLPGLSVVLSMSRVGLERSIPLLYDGGRYWSFATDLIGGSSYVGGLCIGAVGAFCLIVFLVGRKRIDRNTWRIVLVALIVSLVIVCVPKLGSVTNGFAYVSDRWLFVFDFVAAYATVCAVPVVKGLSKQEWGRVCLVSGILLVLSGSYGFVYESRWALIMCVGFVLVVAASVALATRIPDGAYAFCLAAAVLVGAGATGCLYTVAWGGNHLGEFNSSGVSVPQLDDAAVGKASDLESQGLWRLSPVDRKGPRNASLYHDVMAIDFFGSYYNQNVDTFRSALGVADKDSCYIFAGNDGRTALEYLTGSKYVIVADGTDWRVPYGYEDTGIDAAEGYSFYVTTHAAPLAFMYDNSLSLEAFNQLNLAQRQEAMLSACVLEGGDVQDGRSMDLTSEALPYRIEDADGIEFRDGMIYASKDKASFDLVLPEGTQVPAGSFETEVCFTGLQYAPDPQDMAERLAVDEPLKNKIKRLCSNQNNEYTEIYVYTDDRETYLCLYDNFNKQYSGRENWAFNLGTSEEAPETITVWLSKKGFYTYDTLDVLAQPGEPLAEKAQALQAVAASRLELGENRIDARFEVSDEAVHYAFVSVPYSKGWSAIVDGKPAEILQANVGFMALRLQGEGVHDVQLTYRTPLLLEGLACTIAGIAVTVVIGILFARKRARSAYDEQRTKLAGLSE</sequence>
<dbReference type="AlphaFoldDB" id="C7N6C3"/>
<name>C7N6C3_SLAHD</name>
<dbReference type="PROSITE" id="PS51257">
    <property type="entry name" value="PROKAR_LIPOPROTEIN"/>
    <property type="match status" value="1"/>
</dbReference>
<dbReference type="Pfam" id="PF09586">
    <property type="entry name" value="YfhO"/>
    <property type="match status" value="1"/>
</dbReference>
<feature type="transmembrane region" description="Helical" evidence="1">
    <location>
        <begin position="890"/>
        <end position="913"/>
    </location>
</feature>
<dbReference type="eggNOG" id="COG4485">
    <property type="taxonomic scope" value="Bacteria"/>
</dbReference>
<protein>
    <submittedName>
        <fullName evidence="2">Bacterial membrane protein YfhO</fullName>
    </submittedName>
</protein>
<feature type="transmembrane region" description="Helical" evidence="1">
    <location>
        <begin position="414"/>
        <end position="432"/>
    </location>
</feature>
<organism evidence="2 3">
    <name type="scientific">Slackia heliotrinireducens (strain ATCC 29202 / DSM 20476 / NCTC 11029 / RHS 1)</name>
    <name type="common">Peptococcus heliotrinreducens</name>
    <dbReference type="NCBI Taxonomy" id="471855"/>
    <lineage>
        <taxon>Bacteria</taxon>
        <taxon>Bacillati</taxon>
        <taxon>Actinomycetota</taxon>
        <taxon>Coriobacteriia</taxon>
        <taxon>Eggerthellales</taxon>
        <taxon>Eggerthellaceae</taxon>
        <taxon>Slackia</taxon>
    </lineage>
</organism>
<keyword evidence="1" id="KW-0472">Membrane</keyword>
<dbReference type="HOGENOM" id="CLU_008413_3_0_11"/>
<proteinExistence type="predicted"/>
<evidence type="ECO:0000313" key="2">
    <source>
        <dbReference type="EMBL" id="ACV22458.1"/>
    </source>
</evidence>
<evidence type="ECO:0000256" key="1">
    <source>
        <dbReference type="SAM" id="Phobius"/>
    </source>
</evidence>
<feature type="transmembrane region" description="Helical" evidence="1">
    <location>
        <begin position="140"/>
        <end position="159"/>
    </location>
</feature>
<feature type="transmembrane region" description="Helical" evidence="1">
    <location>
        <begin position="243"/>
        <end position="266"/>
    </location>
</feature>
<keyword evidence="3" id="KW-1185">Reference proteome</keyword>
<feature type="transmembrane region" description="Helical" evidence="1">
    <location>
        <begin position="391"/>
        <end position="408"/>
    </location>
</feature>
<accession>C7N6C3</accession>
<evidence type="ECO:0000313" key="3">
    <source>
        <dbReference type="Proteomes" id="UP000002026"/>
    </source>
</evidence>
<feature type="transmembrane region" description="Helical" evidence="1">
    <location>
        <begin position="330"/>
        <end position="348"/>
    </location>
</feature>
<reference evidence="2 3" key="1">
    <citation type="journal article" date="2009" name="Stand. Genomic Sci.">
        <title>Complete genome sequence of Slackia heliotrinireducens type strain (RHS 1).</title>
        <authorList>
            <person name="Pukall R."/>
            <person name="Lapidus A."/>
            <person name="Nolan M."/>
            <person name="Copeland A."/>
            <person name="Glavina Del Rio T."/>
            <person name="Lucas S."/>
            <person name="Chen F."/>
            <person name="Tice H."/>
            <person name="Cheng J.F."/>
            <person name="Chertkov O."/>
            <person name="Bruce D."/>
            <person name="Goodwin L."/>
            <person name="Kuske C."/>
            <person name="Brettin T."/>
            <person name="Detter J.C."/>
            <person name="Han C."/>
            <person name="Pitluck S."/>
            <person name="Pati A."/>
            <person name="Mavrommatis K."/>
            <person name="Ivanova N."/>
            <person name="Ovchinnikova G."/>
            <person name="Chen A."/>
            <person name="Palaniappan K."/>
            <person name="Schneider S."/>
            <person name="Rohde M."/>
            <person name="Chain P."/>
            <person name="D'haeseleer P."/>
            <person name="Goker M."/>
            <person name="Bristow J."/>
            <person name="Eisen J.A."/>
            <person name="Markowitz V."/>
            <person name="Kyrpides N.C."/>
            <person name="Klenk H.P."/>
            <person name="Hugenholtz P."/>
        </authorList>
    </citation>
    <scope>NUCLEOTIDE SEQUENCE [LARGE SCALE GENOMIC DNA]</scope>
    <source>
        <strain evidence="3">ATCC 29202 / DSM 20476 / NCTC 11029 / RHS 1</strain>
    </source>
</reference>
<dbReference type="EMBL" id="CP001684">
    <property type="protein sequence ID" value="ACV22458.1"/>
    <property type="molecule type" value="Genomic_DNA"/>
</dbReference>
<dbReference type="PANTHER" id="PTHR38454">
    <property type="entry name" value="INTEGRAL MEMBRANE PROTEIN-RELATED"/>
    <property type="match status" value="1"/>
</dbReference>
<feature type="transmembrane region" description="Helical" evidence="1">
    <location>
        <begin position="360"/>
        <end position="379"/>
    </location>
</feature>
<dbReference type="RefSeq" id="WP_012798560.1">
    <property type="nucleotide sequence ID" value="NC_013165.1"/>
</dbReference>
<dbReference type="KEGG" id="shi:Shel_14380"/>
<keyword evidence="1" id="KW-0812">Transmembrane</keyword>
<dbReference type="InterPro" id="IPR018580">
    <property type="entry name" value="Uncharacterised_YfhO"/>
</dbReference>